<dbReference type="Proteomes" id="UP000240883">
    <property type="component" value="Unassembled WGS sequence"/>
</dbReference>
<dbReference type="STRING" id="1448308.A0A2T2NXS2"/>
<dbReference type="PANTHER" id="PTHR41773">
    <property type="entry name" value="GTP PYROPHOSPHATASE-RELATED"/>
    <property type="match status" value="1"/>
</dbReference>
<dbReference type="Pfam" id="PF04607">
    <property type="entry name" value="RelA_SpoT"/>
    <property type="match status" value="1"/>
</dbReference>
<gene>
    <name evidence="3" type="ORF">BS50DRAFT_674659</name>
</gene>
<feature type="domain" description="RelA/SpoT" evidence="2">
    <location>
        <begin position="83"/>
        <end position="246"/>
    </location>
</feature>
<dbReference type="Gene3D" id="3.30.460.10">
    <property type="entry name" value="Beta Polymerase, domain 2"/>
    <property type="match status" value="1"/>
</dbReference>
<evidence type="ECO:0000259" key="2">
    <source>
        <dbReference type="SMART" id="SM00954"/>
    </source>
</evidence>
<organism evidence="3 4">
    <name type="scientific">Corynespora cassiicola Philippines</name>
    <dbReference type="NCBI Taxonomy" id="1448308"/>
    <lineage>
        <taxon>Eukaryota</taxon>
        <taxon>Fungi</taxon>
        <taxon>Dikarya</taxon>
        <taxon>Ascomycota</taxon>
        <taxon>Pezizomycotina</taxon>
        <taxon>Dothideomycetes</taxon>
        <taxon>Pleosporomycetidae</taxon>
        <taxon>Pleosporales</taxon>
        <taxon>Corynesporascaceae</taxon>
        <taxon>Corynespora</taxon>
    </lineage>
</organism>
<dbReference type="CDD" id="cd05399">
    <property type="entry name" value="NT_Rel-Spo_like"/>
    <property type="match status" value="1"/>
</dbReference>
<proteinExistence type="predicted"/>
<evidence type="ECO:0000313" key="4">
    <source>
        <dbReference type="Proteomes" id="UP000240883"/>
    </source>
</evidence>
<dbReference type="GO" id="GO:0015969">
    <property type="term" value="P:guanosine tetraphosphate metabolic process"/>
    <property type="evidence" value="ECO:0007669"/>
    <property type="project" value="InterPro"/>
</dbReference>
<dbReference type="OrthoDB" id="4719016at2759"/>
<dbReference type="AlphaFoldDB" id="A0A2T2NXS2"/>
<protein>
    <recommendedName>
        <fullName evidence="2">RelA/SpoT domain-containing protein</fullName>
    </recommendedName>
</protein>
<dbReference type="EMBL" id="KZ678132">
    <property type="protein sequence ID" value="PSN70217.1"/>
    <property type="molecule type" value="Genomic_DNA"/>
</dbReference>
<dbReference type="SMART" id="SM00954">
    <property type="entry name" value="RelA_SpoT"/>
    <property type="match status" value="1"/>
</dbReference>
<feature type="region of interest" description="Disordered" evidence="1">
    <location>
        <begin position="1"/>
        <end position="32"/>
    </location>
</feature>
<sequence>MEAQSPEASTPSSIAEGDFEAPPLRRAPTSSIKTPPIVTKFVSSIYTREHHTAMAEQAKLLIERGLKHKKDYRQKEILAKVTCRAKSEKSLEEKLKLRSLDREYNNADEIWEDIKDLAGVRVILYTPNQAQRESVKEVVTSIWPKFEEKPHGGLEKISTTSNITKGSPSDITSAEIDYNRAEKQRYTRKHFGYQAVHYRVRMRQDQESDSYQWKKHDQVEIQVVTALGHAWAEAGHDVSYKQWAYGPPSDAEERILDALSGLVSSGDILLEQFSELFTNRIFARWEYSDQFTTFLRDCDLLEKAEAIAKDKRIVKCHFGPDTTDLLFRFLVKVDSNFPLAIRNALIELGYPDDTEERSQVELQMFEPLLKIQDCFLASFCLISFFLRKTGQAEDLPAITDNVTRCRTMMDAMILLQTFACSPSDAKGFLESLRGKMTEQEMKGINFVLLDPERLNIDPCDQGWINETLQPAWDWFQEQALDEKSLCGLFFRLAVMGVPLKEMKEMNDHQRRKELRIGKIGSLSGSGV</sequence>
<dbReference type="InterPro" id="IPR043519">
    <property type="entry name" value="NT_sf"/>
</dbReference>
<reference evidence="3 4" key="1">
    <citation type="journal article" date="2018" name="Front. Microbiol.">
        <title>Genome-Wide Analysis of Corynespora cassiicola Leaf Fall Disease Putative Effectors.</title>
        <authorList>
            <person name="Lopez D."/>
            <person name="Ribeiro S."/>
            <person name="Label P."/>
            <person name="Fumanal B."/>
            <person name="Venisse J.S."/>
            <person name="Kohler A."/>
            <person name="de Oliveira R.R."/>
            <person name="Labutti K."/>
            <person name="Lipzen A."/>
            <person name="Lail K."/>
            <person name="Bauer D."/>
            <person name="Ohm R.A."/>
            <person name="Barry K.W."/>
            <person name="Spatafora J."/>
            <person name="Grigoriev I.V."/>
            <person name="Martin F.M."/>
            <person name="Pujade-Renaud V."/>
        </authorList>
    </citation>
    <scope>NUCLEOTIDE SEQUENCE [LARGE SCALE GENOMIC DNA]</scope>
    <source>
        <strain evidence="3 4">Philippines</strain>
    </source>
</reference>
<dbReference type="InterPro" id="IPR007685">
    <property type="entry name" value="RelA_SpoT"/>
</dbReference>
<name>A0A2T2NXS2_CORCC</name>
<accession>A0A2T2NXS2</accession>
<feature type="compositionally biased region" description="Polar residues" evidence="1">
    <location>
        <begin position="1"/>
        <end position="13"/>
    </location>
</feature>
<evidence type="ECO:0000313" key="3">
    <source>
        <dbReference type="EMBL" id="PSN70217.1"/>
    </source>
</evidence>
<dbReference type="PANTHER" id="PTHR41773:SF1">
    <property type="entry name" value="RELA_SPOT DOMAIN-CONTAINING PROTEIN"/>
    <property type="match status" value="1"/>
</dbReference>
<keyword evidence="4" id="KW-1185">Reference proteome</keyword>
<evidence type="ECO:0000256" key="1">
    <source>
        <dbReference type="SAM" id="MobiDB-lite"/>
    </source>
</evidence>
<dbReference type="SUPFAM" id="SSF81301">
    <property type="entry name" value="Nucleotidyltransferase"/>
    <property type="match status" value="1"/>
</dbReference>